<protein>
    <submittedName>
        <fullName evidence="2">Uncharacterized protein</fullName>
    </submittedName>
</protein>
<dbReference type="AlphaFoldDB" id="A0A7J7JSP8"/>
<keyword evidence="3" id="KW-1185">Reference proteome</keyword>
<feature type="region of interest" description="Disordered" evidence="1">
    <location>
        <begin position="66"/>
        <end position="98"/>
    </location>
</feature>
<proteinExistence type="predicted"/>
<feature type="compositionally biased region" description="Basic and acidic residues" evidence="1">
    <location>
        <begin position="66"/>
        <end position="79"/>
    </location>
</feature>
<dbReference type="Proteomes" id="UP000593567">
    <property type="component" value="Unassembled WGS sequence"/>
</dbReference>
<evidence type="ECO:0000313" key="3">
    <source>
        <dbReference type="Proteomes" id="UP000593567"/>
    </source>
</evidence>
<gene>
    <name evidence="2" type="ORF">EB796_013041</name>
</gene>
<feature type="compositionally biased region" description="Polar residues" evidence="1">
    <location>
        <begin position="80"/>
        <end position="98"/>
    </location>
</feature>
<evidence type="ECO:0000313" key="2">
    <source>
        <dbReference type="EMBL" id="KAF6028671.1"/>
    </source>
</evidence>
<feature type="region of interest" description="Disordered" evidence="1">
    <location>
        <begin position="1"/>
        <end position="30"/>
    </location>
</feature>
<name>A0A7J7JSP8_BUGNE</name>
<evidence type="ECO:0000256" key="1">
    <source>
        <dbReference type="SAM" id="MobiDB-lite"/>
    </source>
</evidence>
<accession>A0A7J7JSP8</accession>
<reference evidence="2" key="1">
    <citation type="submission" date="2020-06" db="EMBL/GenBank/DDBJ databases">
        <title>Draft genome of Bugula neritina, a colonial animal packing powerful symbionts and potential medicines.</title>
        <authorList>
            <person name="Rayko M."/>
        </authorList>
    </citation>
    <scope>NUCLEOTIDE SEQUENCE [LARGE SCALE GENOMIC DNA]</scope>
    <source>
        <strain evidence="2">Kwan_BN1</strain>
    </source>
</reference>
<sequence length="178" mass="19190">MNRDSLSNEQQVSSDQELFTNSSSTPDFCSPLTSPLTSSLTFHLPFSGDNTPLSCLHNVSQSLNEKKTPEVSLSSEHRLSTNNDLSPLSTIPPSQETEQRGLVTTGNSATAPVTGNTSPVCESALGGSATESLITTVCNEGQGVTSIEQVQGEDNFELHRYYDFTSYSKCVLQLVTDY</sequence>
<organism evidence="2 3">
    <name type="scientific">Bugula neritina</name>
    <name type="common">Brown bryozoan</name>
    <name type="synonym">Sertularia neritina</name>
    <dbReference type="NCBI Taxonomy" id="10212"/>
    <lineage>
        <taxon>Eukaryota</taxon>
        <taxon>Metazoa</taxon>
        <taxon>Spiralia</taxon>
        <taxon>Lophotrochozoa</taxon>
        <taxon>Bryozoa</taxon>
        <taxon>Gymnolaemata</taxon>
        <taxon>Cheilostomatida</taxon>
        <taxon>Flustrina</taxon>
        <taxon>Buguloidea</taxon>
        <taxon>Bugulidae</taxon>
        <taxon>Bugula</taxon>
    </lineage>
</organism>
<comment type="caution">
    <text evidence="2">The sequence shown here is derived from an EMBL/GenBank/DDBJ whole genome shotgun (WGS) entry which is preliminary data.</text>
</comment>
<feature type="compositionally biased region" description="Polar residues" evidence="1">
    <location>
        <begin position="1"/>
        <end position="27"/>
    </location>
</feature>
<dbReference type="EMBL" id="VXIV02001928">
    <property type="protein sequence ID" value="KAF6028671.1"/>
    <property type="molecule type" value="Genomic_DNA"/>
</dbReference>